<dbReference type="EC" id="1.11.1.6" evidence="2 12"/>
<keyword evidence="4 11" id="KW-0349">Heme</keyword>
<evidence type="ECO:0000256" key="6">
    <source>
        <dbReference type="ARBA" id="ARBA00023002"/>
    </source>
</evidence>
<evidence type="ECO:0000256" key="7">
    <source>
        <dbReference type="ARBA" id="ARBA00023004"/>
    </source>
</evidence>
<evidence type="ECO:0000313" key="16">
    <source>
        <dbReference type="Proteomes" id="UP000243884"/>
    </source>
</evidence>
<evidence type="ECO:0000256" key="4">
    <source>
        <dbReference type="ARBA" id="ARBA00022617"/>
    </source>
</evidence>
<dbReference type="SUPFAM" id="SSF56634">
    <property type="entry name" value="Heme-dependent catalase-like"/>
    <property type="match status" value="1"/>
</dbReference>
<dbReference type="EMBL" id="FWXK01000007">
    <property type="protein sequence ID" value="SMC45579.1"/>
    <property type="molecule type" value="Genomic_DNA"/>
</dbReference>
<feature type="active site" evidence="10">
    <location>
        <position position="148"/>
    </location>
</feature>
<comment type="catalytic activity">
    <reaction evidence="9 12">
        <text>2 H2O2 = O2 + 2 H2O</text>
        <dbReference type="Rhea" id="RHEA:20309"/>
        <dbReference type="ChEBI" id="CHEBI:15377"/>
        <dbReference type="ChEBI" id="CHEBI:15379"/>
        <dbReference type="ChEBI" id="CHEBI:16240"/>
        <dbReference type="EC" id="1.11.1.6"/>
    </reaction>
</comment>
<evidence type="ECO:0000256" key="11">
    <source>
        <dbReference type="PIRSR" id="PIRSR038928-2"/>
    </source>
</evidence>
<dbReference type="InterPro" id="IPR018028">
    <property type="entry name" value="Catalase"/>
</dbReference>
<dbReference type="PIRSF" id="PIRSF038928">
    <property type="entry name" value="Catalase_clade1-3"/>
    <property type="match status" value="1"/>
</dbReference>
<dbReference type="PANTHER" id="PTHR11465">
    <property type="entry name" value="CATALASE"/>
    <property type="match status" value="1"/>
</dbReference>
<comment type="similarity">
    <text evidence="1 12">Belongs to the catalase family.</text>
</comment>
<feature type="binding site" description="axial binding residue" evidence="11">
    <location>
        <position position="358"/>
    </location>
    <ligand>
        <name>heme</name>
        <dbReference type="ChEBI" id="CHEBI:30413"/>
    </ligand>
    <ligandPart>
        <name>Fe</name>
        <dbReference type="ChEBI" id="CHEBI:18248"/>
    </ligandPart>
</feature>
<gene>
    <name evidence="15" type="ORF">SAMN04487984_1228</name>
</gene>
<dbReference type="GO" id="GO:0005737">
    <property type="term" value="C:cytoplasm"/>
    <property type="evidence" value="ECO:0007669"/>
    <property type="project" value="TreeGrafter"/>
</dbReference>
<keyword evidence="8 12" id="KW-0376">Hydrogen peroxide</keyword>
<organism evidence="15 16">
    <name type="scientific">Aerococcus suis</name>
    <dbReference type="NCBI Taxonomy" id="371602"/>
    <lineage>
        <taxon>Bacteria</taxon>
        <taxon>Bacillati</taxon>
        <taxon>Bacillota</taxon>
        <taxon>Bacilli</taxon>
        <taxon>Lactobacillales</taxon>
        <taxon>Aerococcaceae</taxon>
        <taxon>Aerococcus</taxon>
    </lineage>
</organism>
<dbReference type="PROSITE" id="PS00438">
    <property type="entry name" value="CATALASE_2"/>
    <property type="match status" value="1"/>
</dbReference>
<dbReference type="PRINTS" id="PR00067">
    <property type="entry name" value="CATALASE"/>
</dbReference>
<dbReference type="Gene3D" id="2.40.180.10">
    <property type="entry name" value="Catalase core domain"/>
    <property type="match status" value="1"/>
</dbReference>
<dbReference type="PANTHER" id="PTHR11465:SF61">
    <property type="entry name" value="CATALASE"/>
    <property type="match status" value="1"/>
</dbReference>
<dbReference type="AlphaFoldDB" id="A0A1W1ZAZ5"/>
<dbReference type="InterPro" id="IPR020835">
    <property type="entry name" value="Catalase_sf"/>
</dbReference>
<dbReference type="SMART" id="SM01060">
    <property type="entry name" value="Catalase"/>
    <property type="match status" value="1"/>
</dbReference>
<dbReference type="InterPro" id="IPR024708">
    <property type="entry name" value="Catalase_AS"/>
</dbReference>
<evidence type="ECO:0000259" key="14">
    <source>
        <dbReference type="SMART" id="SM01060"/>
    </source>
</evidence>
<dbReference type="InterPro" id="IPR011614">
    <property type="entry name" value="Catalase_core"/>
</dbReference>
<feature type="region of interest" description="Disordered" evidence="13">
    <location>
        <begin position="506"/>
        <end position="569"/>
    </location>
</feature>
<reference evidence="16" key="1">
    <citation type="submission" date="2017-04" db="EMBL/GenBank/DDBJ databases">
        <authorList>
            <person name="Varghese N."/>
            <person name="Submissions S."/>
        </authorList>
    </citation>
    <scope>NUCLEOTIDE SEQUENCE [LARGE SCALE GENOMIC DNA]</scope>
    <source>
        <strain evidence="16">DSM 21500</strain>
    </source>
</reference>
<keyword evidence="6 12" id="KW-0560">Oxidoreductase</keyword>
<evidence type="ECO:0000313" key="15">
    <source>
        <dbReference type="EMBL" id="SMC45579.1"/>
    </source>
</evidence>
<evidence type="ECO:0000256" key="9">
    <source>
        <dbReference type="ARBA" id="ARBA00049254"/>
    </source>
</evidence>
<dbReference type="InterPro" id="IPR040333">
    <property type="entry name" value="Catalase_3"/>
</dbReference>
<dbReference type="GO" id="GO:0046872">
    <property type="term" value="F:metal ion binding"/>
    <property type="evidence" value="ECO:0007669"/>
    <property type="project" value="UniProtKB-KW"/>
</dbReference>
<accession>A0A1W1ZAZ5</accession>
<evidence type="ECO:0000256" key="8">
    <source>
        <dbReference type="ARBA" id="ARBA00023324"/>
    </source>
</evidence>
<dbReference type="RefSeq" id="WP_084099345.1">
    <property type="nucleotide sequence ID" value="NZ_FWXK01000007.1"/>
</dbReference>
<sequence length="569" mass="64681">MKDPMDKNGLGKGSSSRNQNVPENPALHTDEGAPVVNNDDTMTAGKRGPSVLQDTWLQEKLANFDREVIPERRMHAKGSGAFGTFTVTNDITKYSKAKIFSEVGKKTEMFARFSEVAAERGGADAERDIRGFALKFYTEEGNWDLVGNNTPVFFMRDPKHFIDLNRAIKRDPYTNMRSSNTKWDFWTSLPEALHQITITMSDRGIPSSYRFMHGFSSHAYSMINANNERVWVKFFFRSEQGIQNLTDQEAEQVIAKDRESHQRDLFEAIEQGQYPKWKLYIQIMTEDEAKEAPFNPFDLTKVWPKADYPFVEVGEMELNRNPENYFQDVEEASFNPAALVPGIGVSPDRMLQARLFAYPDAQRYRIGVNYHQIPVNSPRGVKDFHPYSRDGQGRMDGNGGREIHVEPNSYGNWKDHKDMAEPPMDASDVDYYDFRADDNDYYSQAGILFNRMTPEQQLVLFENTARDMGDATLQIKYRHINNCYQADPKYGEGVAKALGIDLNDVNLEPTPRDSDAANREANARGFEDLNVPTEPAEPESAKDLPAEGRDTNAEDPTSLSGIMEDPYVI</sequence>
<dbReference type="PROSITE" id="PS00437">
    <property type="entry name" value="CATALASE_1"/>
    <property type="match status" value="1"/>
</dbReference>
<keyword evidence="5 11" id="KW-0479">Metal-binding</keyword>
<feature type="domain" description="Catalase core" evidence="14">
    <location>
        <begin position="28"/>
        <end position="414"/>
    </location>
</feature>
<evidence type="ECO:0000256" key="3">
    <source>
        <dbReference type="ARBA" id="ARBA00022559"/>
    </source>
</evidence>
<evidence type="ECO:0000256" key="12">
    <source>
        <dbReference type="RuleBase" id="RU000498"/>
    </source>
</evidence>
<evidence type="ECO:0000256" key="2">
    <source>
        <dbReference type="ARBA" id="ARBA00012314"/>
    </source>
</evidence>
<dbReference type="GO" id="GO:0042542">
    <property type="term" value="P:response to hydrogen peroxide"/>
    <property type="evidence" value="ECO:0007669"/>
    <property type="project" value="TreeGrafter"/>
</dbReference>
<feature type="compositionally biased region" description="Polar residues" evidence="13">
    <location>
        <begin position="13"/>
        <end position="22"/>
    </location>
</feature>
<name>A0A1W1ZAZ5_9LACT</name>
<protein>
    <recommendedName>
        <fullName evidence="2 12">Catalase</fullName>
        <ecNumber evidence="2 12">1.11.1.6</ecNumber>
    </recommendedName>
</protein>
<feature type="compositionally biased region" description="Basic and acidic residues" evidence="13">
    <location>
        <begin position="539"/>
        <end position="552"/>
    </location>
</feature>
<dbReference type="GO" id="GO:0004096">
    <property type="term" value="F:catalase activity"/>
    <property type="evidence" value="ECO:0007669"/>
    <property type="project" value="UniProtKB-EC"/>
</dbReference>
<dbReference type="InterPro" id="IPR010582">
    <property type="entry name" value="Catalase_immune_responsive"/>
</dbReference>
<evidence type="ECO:0000256" key="13">
    <source>
        <dbReference type="SAM" id="MobiDB-lite"/>
    </source>
</evidence>
<keyword evidence="7 11" id="KW-0408">Iron</keyword>
<evidence type="ECO:0000256" key="5">
    <source>
        <dbReference type="ARBA" id="ARBA00022723"/>
    </source>
</evidence>
<dbReference type="GO" id="GO:0042744">
    <property type="term" value="P:hydrogen peroxide catabolic process"/>
    <property type="evidence" value="ECO:0007669"/>
    <property type="project" value="UniProtKB-KW"/>
</dbReference>
<dbReference type="OrthoDB" id="9760293at2"/>
<dbReference type="Pfam" id="PF00199">
    <property type="entry name" value="Catalase"/>
    <property type="match status" value="1"/>
</dbReference>
<dbReference type="Proteomes" id="UP000243884">
    <property type="component" value="Unassembled WGS sequence"/>
</dbReference>
<dbReference type="InterPro" id="IPR002226">
    <property type="entry name" value="Catalase_haem_BS"/>
</dbReference>
<proteinExistence type="inferred from homology"/>
<feature type="compositionally biased region" description="Basic and acidic residues" evidence="13">
    <location>
        <begin position="510"/>
        <end position="527"/>
    </location>
</feature>
<evidence type="ECO:0000256" key="10">
    <source>
        <dbReference type="PIRSR" id="PIRSR038928-1"/>
    </source>
</evidence>
<dbReference type="InterPro" id="IPR024711">
    <property type="entry name" value="Catalase_clade1/3"/>
</dbReference>
<feature type="region of interest" description="Disordered" evidence="13">
    <location>
        <begin position="1"/>
        <end position="43"/>
    </location>
</feature>
<dbReference type="FunFam" id="2.40.180.10:FF:000001">
    <property type="entry name" value="Catalase"/>
    <property type="match status" value="1"/>
</dbReference>
<dbReference type="PROSITE" id="PS51402">
    <property type="entry name" value="CATALASE_3"/>
    <property type="match status" value="1"/>
</dbReference>
<dbReference type="STRING" id="371602.SAMN04487984_1228"/>
<keyword evidence="3 12" id="KW-0575">Peroxidase</keyword>
<dbReference type="GO" id="GO:0020037">
    <property type="term" value="F:heme binding"/>
    <property type="evidence" value="ECO:0007669"/>
    <property type="project" value="InterPro"/>
</dbReference>
<dbReference type="CDD" id="cd08156">
    <property type="entry name" value="catalase_clade_3"/>
    <property type="match status" value="1"/>
</dbReference>
<dbReference type="Pfam" id="PF06628">
    <property type="entry name" value="Catalase-rel"/>
    <property type="match status" value="1"/>
</dbReference>
<evidence type="ECO:0000256" key="1">
    <source>
        <dbReference type="ARBA" id="ARBA00005329"/>
    </source>
</evidence>
<feature type="active site" evidence="10">
    <location>
        <position position="75"/>
    </location>
</feature>
<comment type="cofactor">
    <cofactor evidence="11">
        <name>heme</name>
        <dbReference type="ChEBI" id="CHEBI:30413"/>
    </cofactor>
</comment>
<keyword evidence="16" id="KW-1185">Reference proteome</keyword>